<reference evidence="1 2" key="1">
    <citation type="journal article" date="2019" name="Commun. Biol.">
        <title>The bagworm genome reveals a unique fibroin gene that provides high tensile strength.</title>
        <authorList>
            <person name="Kono N."/>
            <person name="Nakamura H."/>
            <person name="Ohtoshi R."/>
            <person name="Tomita M."/>
            <person name="Numata K."/>
            <person name="Arakawa K."/>
        </authorList>
    </citation>
    <scope>NUCLEOTIDE SEQUENCE [LARGE SCALE GENOMIC DNA]</scope>
</reference>
<dbReference type="AlphaFoldDB" id="A0A4C1SVG8"/>
<proteinExistence type="predicted"/>
<keyword evidence="2" id="KW-1185">Reference proteome</keyword>
<sequence length="311" mass="35320">MILRIDIVFKKSAKCESNSRGARSVLKIIASVIDSKVTLVLKVSENCANLLNHHLVELDTFQIEKRRSQLPSGHRRNRHLTKKIPKFFSLVRHVMTHVFETNKHINERPPRHKLHPTPDPSEAVVEYVYLCTDAQSNEKKYLSSRRKVPGSKLYCDEREDQTVLESHRLKNILSRRSRCSELMAIVIPPNLFQDVDLLTTCSITVKTVEGLCFELRMSLKKSAECESALRDKIGEKRVLKKHQPYANETGRLRVAYILNNGSDLCPPRWPIAGWVLVNDKFVSNVCHRRCDNNAGTGGLTSTPSKGGNSLT</sequence>
<evidence type="ECO:0000313" key="1">
    <source>
        <dbReference type="EMBL" id="GBP06189.1"/>
    </source>
</evidence>
<name>A0A4C1SVG8_EUMVA</name>
<gene>
    <name evidence="1" type="ORF">EVAR_3552_1</name>
</gene>
<evidence type="ECO:0000313" key="2">
    <source>
        <dbReference type="Proteomes" id="UP000299102"/>
    </source>
</evidence>
<dbReference type="EMBL" id="BGZK01000021">
    <property type="protein sequence ID" value="GBP06189.1"/>
    <property type="molecule type" value="Genomic_DNA"/>
</dbReference>
<comment type="caution">
    <text evidence="1">The sequence shown here is derived from an EMBL/GenBank/DDBJ whole genome shotgun (WGS) entry which is preliminary data.</text>
</comment>
<protein>
    <submittedName>
        <fullName evidence="1">Uncharacterized protein</fullName>
    </submittedName>
</protein>
<organism evidence="1 2">
    <name type="scientific">Eumeta variegata</name>
    <name type="common">Bagworm moth</name>
    <name type="synonym">Eumeta japonica</name>
    <dbReference type="NCBI Taxonomy" id="151549"/>
    <lineage>
        <taxon>Eukaryota</taxon>
        <taxon>Metazoa</taxon>
        <taxon>Ecdysozoa</taxon>
        <taxon>Arthropoda</taxon>
        <taxon>Hexapoda</taxon>
        <taxon>Insecta</taxon>
        <taxon>Pterygota</taxon>
        <taxon>Neoptera</taxon>
        <taxon>Endopterygota</taxon>
        <taxon>Lepidoptera</taxon>
        <taxon>Glossata</taxon>
        <taxon>Ditrysia</taxon>
        <taxon>Tineoidea</taxon>
        <taxon>Psychidae</taxon>
        <taxon>Oiketicinae</taxon>
        <taxon>Eumeta</taxon>
    </lineage>
</organism>
<dbReference type="Proteomes" id="UP000299102">
    <property type="component" value="Unassembled WGS sequence"/>
</dbReference>
<accession>A0A4C1SVG8</accession>